<dbReference type="EMBL" id="JAULSO010000003">
    <property type="protein sequence ID" value="KAK3685979.1"/>
    <property type="molecule type" value="Genomic_DNA"/>
</dbReference>
<protein>
    <recommendedName>
        <fullName evidence="1">BOD1/SHG1 domain-containing protein</fullName>
    </recommendedName>
</protein>
<name>A0AAE0X647_9PEZI</name>
<dbReference type="InterPro" id="IPR055264">
    <property type="entry name" value="BOD1/SHG1_dom"/>
</dbReference>
<dbReference type="Proteomes" id="UP001270362">
    <property type="component" value="Unassembled WGS sequence"/>
</dbReference>
<dbReference type="AlphaFoldDB" id="A0AAE0X647"/>
<reference evidence="2" key="1">
    <citation type="journal article" date="2023" name="Mol. Phylogenet. Evol.">
        <title>Genome-scale phylogeny and comparative genomics of the fungal order Sordariales.</title>
        <authorList>
            <person name="Hensen N."/>
            <person name="Bonometti L."/>
            <person name="Westerberg I."/>
            <person name="Brannstrom I.O."/>
            <person name="Guillou S."/>
            <person name="Cros-Aarteil S."/>
            <person name="Calhoun S."/>
            <person name="Haridas S."/>
            <person name="Kuo A."/>
            <person name="Mondo S."/>
            <person name="Pangilinan J."/>
            <person name="Riley R."/>
            <person name="LaButti K."/>
            <person name="Andreopoulos B."/>
            <person name="Lipzen A."/>
            <person name="Chen C."/>
            <person name="Yan M."/>
            <person name="Daum C."/>
            <person name="Ng V."/>
            <person name="Clum A."/>
            <person name="Steindorff A."/>
            <person name="Ohm R.A."/>
            <person name="Martin F."/>
            <person name="Silar P."/>
            <person name="Natvig D.O."/>
            <person name="Lalanne C."/>
            <person name="Gautier V."/>
            <person name="Ament-Velasquez S.L."/>
            <person name="Kruys A."/>
            <person name="Hutchinson M.I."/>
            <person name="Powell A.J."/>
            <person name="Barry K."/>
            <person name="Miller A.N."/>
            <person name="Grigoriev I.V."/>
            <person name="Debuchy R."/>
            <person name="Gladieux P."/>
            <person name="Hiltunen Thoren M."/>
            <person name="Johannesson H."/>
        </authorList>
    </citation>
    <scope>NUCLEOTIDE SEQUENCE</scope>
    <source>
        <strain evidence="2">CBS 314.62</strain>
    </source>
</reference>
<sequence length="106" mass="11373">MMESIAPVPAAVAGASDAAVPLARKFKASELPLTSATRLTIDGLTHTFKKKGGYDAIRKQVWDKIEASVCLFCPWYLCSPCLSSGRAVPFLIVSWPCPTAATYGPR</sequence>
<evidence type="ECO:0000313" key="2">
    <source>
        <dbReference type="EMBL" id="KAK3685979.1"/>
    </source>
</evidence>
<gene>
    <name evidence="2" type="ORF">B0T22DRAFT_466967</name>
</gene>
<reference evidence="2" key="2">
    <citation type="submission" date="2023-06" db="EMBL/GenBank/DDBJ databases">
        <authorList>
            <consortium name="Lawrence Berkeley National Laboratory"/>
            <person name="Haridas S."/>
            <person name="Hensen N."/>
            <person name="Bonometti L."/>
            <person name="Westerberg I."/>
            <person name="Brannstrom I.O."/>
            <person name="Guillou S."/>
            <person name="Cros-Aarteil S."/>
            <person name="Calhoun S."/>
            <person name="Kuo A."/>
            <person name="Mondo S."/>
            <person name="Pangilinan J."/>
            <person name="Riley R."/>
            <person name="Labutti K."/>
            <person name="Andreopoulos B."/>
            <person name="Lipzen A."/>
            <person name="Chen C."/>
            <person name="Yanf M."/>
            <person name="Daum C."/>
            <person name="Ng V."/>
            <person name="Clum A."/>
            <person name="Steindorff A."/>
            <person name="Ohm R."/>
            <person name="Martin F."/>
            <person name="Silar P."/>
            <person name="Natvig D."/>
            <person name="Lalanne C."/>
            <person name="Gautier V."/>
            <person name="Ament-Velasquez S.L."/>
            <person name="Kruys A."/>
            <person name="Hutchinson M.I."/>
            <person name="Powell A.J."/>
            <person name="Barry K."/>
            <person name="Miller A.N."/>
            <person name="Grigoriev I.V."/>
            <person name="Debuchy R."/>
            <person name="Gladieux P."/>
            <person name="Thoren M.H."/>
            <person name="Johannesson H."/>
        </authorList>
    </citation>
    <scope>NUCLEOTIDE SEQUENCE</scope>
    <source>
        <strain evidence="2">CBS 314.62</strain>
    </source>
</reference>
<feature type="domain" description="BOD1/SHG1" evidence="1">
    <location>
        <begin position="44"/>
        <end position="68"/>
    </location>
</feature>
<organism evidence="2 3">
    <name type="scientific">Podospora appendiculata</name>
    <dbReference type="NCBI Taxonomy" id="314037"/>
    <lineage>
        <taxon>Eukaryota</taxon>
        <taxon>Fungi</taxon>
        <taxon>Dikarya</taxon>
        <taxon>Ascomycota</taxon>
        <taxon>Pezizomycotina</taxon>
        <taxon>Sordariomycetes</taxon>
        <taxon>Sordariomycetidae</taxon>
        <taxon>Sordariales</taxon>
        <taxon>Podosporaceae</taxon>
        <taxon>Podospora</taxon>
    </lineage>
</organism>
<evidence type="ECO:0000259" key="1">
    <source>
        <dbReference type="Pfam" id="PF05205"/>
    </source>
</evidence>
<evidence type="ECO:0000313" key="3">
    <source>
        <dbReference type="Proteomes" id="UP001270362"/>
    </source>
</evidence>
<keyword evidence="3" id="KW-1185">Reference proteome</keyword>
<dbReference type="Pfam" id="PF05205">
    <property type="entry name" value="COMPASS-Shg1"/>
    <property type="match status" value="1"/>
</dbReference>
<comment type="caution">
    <text evidence="2">The sequence shown here is derived from an EMBL/GenBank/DDBJ whole genome shotgun (WGS) entry which is preliminary data.</text>
</comment>
<proteinExistence type="predicted"/>
<accession>A0AAE0X647</accession>